<feature type="domain" description="DUF6924" evidence="2">
    <location>
        <begin position="98"/>
        <end position="171"/>
    </location>
</feature>
<dbReference type="AlphaFoldDB" id="A0AAN7UJB7"/>
<dbReference type="Pfam" id="PF21962">
    <property type="entry name" value="DUF6924"/>
    <property type="match status" value="1"/>
</dbReference>
<evidence type="ECO:0000313" key="3">
    <source>
        <dbReference type="EMBL" id="KAK5633570.1"/>
    </source>
</evidence>
<organism evidence="3 4">
    <name type="scientific">Xylaria bambusicola</name>
    <dbReference type="NCBI Taxonomy" id="326684"/>
    <lineage>
        <taxon>Eukaryota</taxon>
        <taxon>Fungi</taxon>
        <taxon>Dikarya</taxon>
        <taxon>Ascomycota</taxon>
        <taxon>Pezizomycotina</taxon>
        <taxon>Sordariomycetes</taxon>
        <taxon>Xylariomycetidae</taxon>
        <taxon>Xylariales</taxon>
        <taxon>Xylariaceae</taxon>
        <taxon>Xylaria</taxon>
    </lineage>
</organism>
<dbReference type="Proteomes" id="UP001305414">
    <property type="component" value="Unassembled WGS sequence"/>
</dbReference>
<evidence type="ECO:0000313" key="4">
    <source>
        <dbReference type="Proteomes" id="UP001305414"/>
    </source>
</evidence>
<sequence length="192" mass="20308">MARNAGSLLDSTSAIKLRTNPLNMADYPVCCIAEMPLTVLNELLDQAHAGSEELVPNSQHELSIVEAAGDGSSRLPDKVTVPPLNDGFRPFIAGSLEGAAQNVGKAMYFAVLDHQSTTDDSAVLVHRRKDSPLATVRVTFKSVQSLLVSLSMATTGFEEISSIASSQGGIYGRTAETPRKGAPAPRMRLGGN</sequence>
<feature type="region of interest" description="Disordered" evidence="1">
    <location>
        <begin position="171"/>
        <end position="192"/>
    </location>
</feature>
<accession>A0AAN7UJB7</accession>
<dbReference type="InterPro" id="IPR053832">
    <property type="entry name" value="DUF6924"/>
</dbReference>
<evidence type="ECO:0000256" key="1">
    <source>
        <dbReference type="SAM" id="MobiDB-lite"/>
    </source>
</evidence>
<protein>
    <recommendedName>
        <fullName evidence="2">DUF6924 domain-containing protein</fullName>
    </recommendedName>
</protein>
<reference evidence="3 4" key="1">
    <citation type="submission" date="2023-10" db="EMBL/GenBank/DDBJ databases">
        <title>Draft genome sequence of Xylaria bambusicola isolate GMP-LS, the root and basal stem rot pathogen of sugarcane in Indonesia.</title>
        <authorList>
            <person name="Selvaraj P."/>
            <person name="Muralishankar V."/>
            <person name="Muruganantham S."/>
            <person name="Sp S."/>
            <person name="Haryani S."/>
            <person name="Lau K.J.X."/>
            <person name="Naqvi N.I."/>
        </authorList>
    </citation>
    <scope>NUCLEOTIDE SEQUENCE [LARGE SCALE GENOMIC DNA]</scope>
    <source>
        <strain evidence="3">GMP-LS</strain>
    </source>
</reference>
<evidence type="ECO:0000259" key="2">
    <source>
        <dbReference type="Pfam" id="PF21962"/>
    </source>
</evidence>
<gene>
    <name evidence="3" type="ORF">RRF57_009284</name>
</gene>
<keyword evidence="4" id="KW-1185">Reference proteome</keyword>
<name>A0AAN7UJB7_9PEZI</name>
<dbReference type="EMBL" id="JAWHQM010000033">
    <property type="protein sequence ID" value="KAK5633570.1"/>
    <property type="molecule type" value="Genomic_DNA"/>
</dbReference>
<comment type="caution">
    <text evidence="3">The sequence shown here is derived from an EMBL/GenBank/DDBJ whole genome shotgun (WGS) entry which is preliminary data.</text>
</comment>
<proteinExistence type="predicted"/>